<dbReference type="InterPro" id="IPR036291">
    <property type="entry name" value="NAD(P)-bd_dom_sf"/>
</dbReference>
<organism evidence="1 2">
    <name type="scientific">Acetobacter farinalis</name>
    <dbReference type="NCBI Taxonomy" id="1260984"/>
    <lineage>
        <taxon>Bacteria</taxon>
        <taxon>Pseudomonadati</taxon>
        <taxon>Pseudomonadota</taxon>
        <taxon>Alphaproteobacteria</taxon>
        <taxon>Acetobacterales</taxon>
        <taxon>Acetobacteraceae</taxon>
        <taxon>Acetobacter</taxon>
    </lineage>
</organism>
<sequence length="115" mass="12872">MDALYLNLATETADLSLPFYEEREGVRNLITAAQGLDIQYIAKIGALGVYPPALKSIRKNMVPNMINGRALQWIGNTKVRIYWISVTDYAQMVVKAFQNPGTMTPHLKFAWPLSG</sequence>
<dbReference type="EMBL" id="JAPIUX010000001">
    <property type="protein sequence ID" value="MCX2560177.1"/>
    <property type="molecule type" value="Genomic_DNA"/>
</dbReference>
<comment type="caution">
    <text evidence="1">The sequence shown here is derived from an EMBL/GenBank/DDBJ whole genome shotgun (WGS) entry which is preliminary data.</text>
</comment>
<dbReference type="Proteomes" id="UP001526446">
    <property type="component" value="Unassembled WGS sequence"/>
</dbReference>
<dbReference type="RefSeq" id="WP_265793878.1">
    <property type="nucleotide sequence ID" value="NZ_JAPIUX010000001.1"/>
</dbReference>
<evidence type="ECO:0000313" key="1">
    <source>
        <dbReference type="EMBL" id="MCX2560177.1"/>
    </source>
</evidence>
<name>A0ABT3Q4G4_9PROT</name>
<gene>
    <name evidence="1" type="ORF">OQ252_01990</name>
</gene>
<protein>
    <submittedName>
        <fullName evidence="1">Uncharacterized protein</fullName>
    </submittedName>
</protein>
<evidence type="ECO:0000313" key="2">
    <source>
        <dbReference type="Proteomes" id="UP001526446"/>
    </source>
</evidence>
<keyword evidence="2" id="KW-1185">Reference proteome</keyword>
<reference evidence="1 2" key="1">
    <citation type="submission" date="2022-11" db="EMBL/GenBank/DDBJ databases">
        <title>Genome sequencing of Acetobacter type strain.</title>
        <authorList>
            <person name="Heo J."/>
            <person name="Lee D."/>
            <person name="Han B.-H."/>
            <person name="Hong S.-B."/>
            <person name="Kwon S.-W."/>
        </authorList>
    </citation>
    <scope>NUCLEOTIDE SEQUENCE [LARGE SCALE GENOMIC DNA]</scope>
    <source>
        <strain evidence="1 2">KACC 21251</strain>
    </source>
</reference>
<dbReference type="SUPFAM" id="SSF51735">
    <property type="entry name" value="NAD(P)-binding Rossmann-fold domains"/>
    <property type="match status" value="1"/>
</dbReference>
<accession>A0ABT3Q4G4</accession>
<proteinExistence type="predicted"/>